<protein>
    <recommendedName>
        <fullName evidence="3">Transposase IS4-like domain-containing protein</fullName>
    </recommendedName>
</protein>
<reference evidence="1" key="1">
    <citation type="submission" date="2021-01" db="EMBL/GenBank/DDBJ databases">
        <title>Fulvivirga kasyanovii gen. nov., sp nov., a novel member of the phylum Bacteroidetes isolated from seawater in a mussel farm.</title>
        <authorList>
            <person name="Zhao L.-H."/>
            <person name="Wang Z.-J."/>
        </authorList>
    </citation>
    <scope>NUCLEOTIDE SEQUENCE</scope>
    <source>
        <strain evidence="1">29W222</strain>
    </source>
</reference>
<name>A0A937FWI6_9BACT</name>
<dbReference type="Proteomes" id="UP000614216">
    <property type="component" value="Unassembled WGS sequence"/>
</dbReference>
<accession>A0A937FWI6</accession>
<evidence type="ECO:0000313" key="2">
    <source>
        <dbReference type="Proteomes" id="UP000614216"/>
    </source>
</evidence>
<dbReference type="AlphaFoldDB" id="A0A937FWI6"/>
<keyword evidence="2" id="KW-1185">Reference proteome</keyword>
<evidence type="ECO:0000313" key="1">
    <source>
        <dbReference type="EMBL" id="MBL6447344.1"/>
    </source>
</evidence>
<dbReference type="EMBL" id="JAEUGD010000042">
    <property type="protein sequence ID" value="MBL6447344.1"/>
    <property type="molecule type" value="Genomic_DNA"/>
</dbReference>
<proteinExistence type="predicted"/>
<gene>
    <name evidence="1" type="ORF">JMN32_13580</name>
</gene>
<sequence length="104" mass="11837">MPHTDEVKAGFGSVKNQHEDVVSARCSFAYDVYNELILDASIAPRRSCEKESALNHLSRLNPSSDILVFDRGYPSQWLMGLLDKKGFKFCFRLSTAWKKIQVII</sequence>
<organism evidence="1 2">
    <name type="scientific">Fulvivirga marina</name>
    <dbReference type="NCBI Taxonomy" id="2494733"/>
    <lineage>
        <taxon>Bacteria</taxon>
        <taxon>Pseudomonadati</taxon>
        <taxon>Bacteroidota</taxon>
        <taxon>Cytophagia</taxon>
        <taxon>Cytophagales</taxon>
        <taxon>Fulvivirgaceae</taxon>
        <taxon>Fulvivirga</taxon>
    </lineage>
</organism>
<comment type="caution">
    <text evidence="1">The sequence shown here is derived from an EMBL/GenBank/DDBJ whole genome shotgun (WGS) entry which is preliminary data.</text>
</comment>
<evidence type="ECO:0008006" key="3">
    <source>
        <dbReference type="Google" id="ProtNLM"/>
    </source>
</evidence>